<dbReference type="OrthoDB" id="9801546at2"/>
<dbReference type="CDD" id="cd07377">
    <property type="entry name" value="WHTH_GntR"/>
    <property type="match status" value="1"/>
</dbReference>
<comment type="caution">
    <text evidence="5">The sequence shown here is derived from an EMBL/GenBank/DDBJ whole genome shotgun (WGS) entry which is preliminary data.</text>
</comment>
<dbReference type="GO" id="GO:0003700">
    <property type="term" value="F:DNA-binding transcription factor activity"/>
    <property type="evidence" value="ECO:0007669"/>
    <property type="project" value="InterPro"/>
</dbReference>
<dbReference type="Proteomes" id="UP000245938">
    <property type="component" value="Unassembled WGS sequence"/>
</dbReference>
<dbReference type="PROSITE" id="PS50949">
    <property type="entry name" value="HTH_GNTR"/>
    <property type="match status" value="1"/>
</dbReference>
<keyword evidence="6" id="KW-1185">Reference proteome</keyword>
<gene>
    <name evidence="5" type="ORF">DEX24_05950</name>
</gene>
<dbReference type="AlphaFoldDB" id="A0A2U3ANH4"/>
<evidence type="ECO:0000259" key="4">
    <source>
        <dbReference type="PROSITE" id="PS50949"/>
    </source>
</evidence>
<evidence type="ECO:0000256" key="2">
    <source>
        <dbReference type="ARBA" id="ARBA00023125"/>
    </source>
</evidence>
<evidence type="ECO:0000313" key="5">
    <source>
        <dbReference type="EMBL" id="PWI26071.1"/>
    </source>
</evidence>
<keyword evidence="3" id="KW-0804">Transcription</keyword>
<dbReference type="EMBL" id="QFVR01000005">
    <property type="protein sequence ID" value="PWI26071.1"/>
    <property type="molecule type" value="Genomic_DNA"/>
</dbReference>
<dbReference type="Pfam" id="PF00392">
    <property type="entry name" value="GntR"/>
    <property type="match status" value="1"/>
</dbReference>
<name>A0A2U3ANH4_9BACL</name>
<dbReference type="GO" id="GO:0003677">
    <property type="term" value="F:DNA binding"/>
    <property type="evidence" value="ECO:0007669"/>
    <property type="project" value="UniProtKB-KW"/>
</dbReference>
<dbReference type="RefSeq" id="WP_109305491.1">
    <property type="nucleotide sequence ID" value="NZ_BJUF01000038.1"/>
</dbReference>
<evidence type="ECO:0000313" key="6">
    <source>
        <dbReference type="Proteomes" id="UP000245938"/>
    </source>
</evidence>
<protein>
    <submittedName>
        <fullName evidence="5">GntR family transcriptional regulator</fullName>
    </submittedName>
</protein>
<evidence type="ECO:0000256" key="3">
    <source>
        <dbReference type="ARBA" id="ARBA00023163"/>
    </source>
</evidence>
<dbReference type="SUPFAM" id="SSF46785">
    <property type="entry name" value="Winged helix' DNA-binding domain"/>
    <property type="match status" value="1"/>
</dbReference>
<dbReference type="SMART" id="SM00345">
    <property type="entry name" value="HTH_GNTR"/>
    <property type="match status" value="1"/>
</dbReference>
<dbReference type="InterPro" id="IPR036390">
    <property type="entry name" value="WH_DNA-bd_sf"/>
</dbReference>
<keyword evidence="1" id="KW-0805">Transcription regulation</keyword>
<accession>A0A2U3ANH4</accession>
<dbReference type="InterPro" id="IPR036388">
    <property type="entry name" value="WH-like_DNA-bd_sf"/>
</dbReference>
<reference evidence="5 6" key="1">
    <citation type="submission" date="2018-05" db="EMBL/GenBank/DDBJ databases">
        <title>Kurthia sibirica genome sequence.</title>
        <authorList>
            <person name="Maclea K.S."/>
            <person name="Goen A.E."/>
        </authorList>
    </citation>
    <scope>NUCLEOTIDE SEQUENCE [LARGE SCALE GENOMIC DNA]</scope>
    <source>
        <strain evidence="5 6">ATCC 49154</strain>
    </source>
</reference>
<dbReference type="PANTHER" id="PTHR38445">
    <property type="entry name" value="HTH-TYPE TRANSCRIPTIONAL REPRESSOR YTRA"/>
    <property type="match status" value="1"/>
</dbReference>
<dbReference type="Gene3D" id="1.10.10.10">
    <property type="entry name" value="Winged helix-like DNA-binding domain superfamily/Winged helix DNA-binding domain"/>
    <property type="match status" value="1"/>
</dbReference>
<feature type="domain" description="HTH gntR-type" evidence="4">
    <location>
        <begin position="9"/>
        <end position="77"/>
    </location>
</feature>
<keyword evidence="2" id="KW-0238">DNA-binding</keyword>
<dbReference type="InterPro" id="IPR000524">
    <property type="entry name" value="Tscrpt_reg_HTH_GntR"/>
</dbReference>
<sequence length="123" mass="14401">MTIQFTRDLPIYSQLVNRICSEIVRNERLPGNKLPSVREYALEVGVNVNTVQRVYKELEQMALTETKRGQGTFITTDDSVLLALREKIKQQITEEFVRKIEEHGFSHDEILFELQKYRGELDD</sequence>
<dbReference type="PANTHER" id="PTHR38445:SF6">
    <property type="entry name" value="GNTR-FAMILY TRANSCRIPTIONAL REGULATOR"/>
    <property type="match status" value="1"/>
</dbReference>
<proteinExistence type="predicted"/>
<evidence type="ECO:0000256" key="1">
    <source>
        <dbReference type="ARBA" id="ARBA00023015"/>
    </source>
</evidence>
<organism evidence="5 6">
    <name type="scientific">Kurthia sibirica</name>
    <dbReference type="NCBI Taxonomy" id="202750"/>
    <lineage>
        <taxon>Bacteria</taxon>
        <taxon>Bacillati</taxon>
        <taxon>Bacillota</taxon>
        <taxon>Bacilli</taxon>
        <taxon>Bacillales</taxon>
        <taxon>Caryophanaceae</taxon>
        <taxon>Kurthia</taxon>
    </lineage>
</organism>